<evidence type="ECO:0000256" key="1">
    <source>
        <dbReference type="SAM" id="MobiDB-lite"/>
    </source>
</evidence>
<feature type="region of interest" description="Disordered" evidence="1">
    <location>
        <begin position="1"/>
        <end position="24"/>
    </location>
</feature>
<gene>
    <name evidence="2" type="ORF">J4E00_12775</name>
</gene>
<dbReference type="EMBL" id="JAGETZ010000005">
    <property type="protein sequence ID" value="MBO2009929.1"/>
    <property type="molecule type" value="Genomic_DNA"/>
</dbReference>
<dbReference type="Proteomes" id="UP000664369">
    <property type="component" value="Unassembled WGS sequence"/>
</dbReference>
<proteinExistence type="predicted"/>
<keyword evidence="3" id="KW-1185">Reference proteome</keyword>
<comment type="caution">
    <text evidence="2">The sequence shown here is derived from an EMBL/GenBank/DDBJ whole genome shotgun (WGS) entry which is preliminary data.</text>
</comment>
<evidence type="ECO:0000313" key="2">
    <source>
        <dbReference type="EMBL" id="MBO2009929.1"/>
    </source>
</evidence>
<accession>A0ABS3QFA2</accession>
<sequence>MKKTKDKAKKNKSAKKSLLGGASKSLKKLGKRKLTTTQKVIGGVALAALGLGYLAQRRKASAAPTAVDTPPISDAEAAEQNLAALDANA</sequence>
<evidence type="ECO:0000313" key="3">
    <source>
        <dbReference type="Proteomes" id="UP000664369"/>
    </source>
</evidence>
<name>A0ABS3QFA2_9BACT</name>
<protein>
    <submittedName>
        <fullName evidence="2">Uncharacterized protein</fullName>
    </submittedName>
</protein>
<organism evidence="2 3">
    <name type="scientific">Hymenobacter negativus</name>
    <dbReference type="NCBI Taxonomy" id="2795026"/>
    <lineage>
        <taxon>Bacteria</taxon>
        <taxon>Pseudomonadati</taxon>
        <taxon>Bacteroidota</taxon>
        <taxon>Cytophagia</taxon>
        <taxon>Cytophagales</taxon>
        <taxon>Hymenobacteraceae</taxon>
        <taxon>Hymenobacter</taxon>
    </lineage>
</organism>
<reference evidence="2 3" key="1">
    <citation type="submission" date="2021-03" db="EMBL/GenBank/DDBJ databases">
        <authorList>
            <person name="Kim M.K."/>
        </authorList>
    </citation>
    <scope>NUCLEOTIDE SEQUENCE [LARGE SCALE GENOMIC DNA]</scope>
    <source>
        <strain evidence="2 3">BT442</strain>
    </source>
</reference>
<feature type="compositionally biased region" description="Basic residues" evidence="1">
    <location>
        <begin position="1"/>
        <end position="15"/>
    </location>
</feature>
<dbReference type="RefSeq" id="WP_208175564.1">
    <property type="nucleotide sequence ID" value="NZ_JAGETZ010000005.1"/>
</dbReference>